<dbReference type="GO" id="GO:0004467">
    <property type="term" value="F:long-chain fatty acid-CoA ligase activity"/>
    <property type="evidence" value="ECO:0007669"/>
    <property type="project" value="TreeGrafter"/>
</dbReference>
<dbReference type="CDD" id="cd05907">
    <property type="entry name" value="VL_LC_FACS_like"/>
    <property type="match status" value="1"/>
</dbReference>
<dbReference type="PROSITE" id="PS00455">
    <property type="entry name" value="AMP_BINDING"/>
    <property type="match status" value="1"/>
</dbReference>
<dbReference type="GO" id="GO:0016020">
    <property type="term" value="C:membrane"/>
    <property type="evidence" value="ECO:0007669"/>
    <property type="project" value="TreeGrafter"/>
</dbReference>
<keyword evidence="1" id="KW-0547">Nucleotide-binding</keyword>
<dbReference type="InterPro" id="IPR000873">
    <property type="entry name" value="AMP-dep_synth/lig_dom"/>
</dbReference>
<dbReference type="InterPro" id="IPR042099">
    <property type="entry name" value="ANL_N_sf"/>
</dbReference>
<dbReference type="EMBL" id="PQVF01000009">
    <property type="protein sequence ID" value="POY35782.1"/>
    <property type="molecule type" value="Genomic_DNA"/>
</dbReference>
<keyword evidence="5" id="KW-1185">Reference proteome</keyword>
<accession>A0A2S5A0L0</accession>
<name>A0A2S5A0L0_9SPHI</name>
<dbReference type="GO" id="GO:0005524">
    <property type="term" value="F:ATP binding"/>
    <property type="evidence" value="ECO:0007669"/>
    <property type="project" value="UniProtKB-KW"/>
</dbReference>
<dbReference type="Pfam" id="PF23562">
    <property type="entry name" value="AMP-binding_C_3"/>
    <property type="match status" value="1"/>
</dbReference>
<sequence length="592" mass="66363">MMQVNTIVDLLNSLPERYKNREVVAGKKNGKWITYSAEQFRENVDLLSLGLIQLGIGKHDRVANMSPNRPEWNFVDFAILQIDATHVPLYPTLAENDLKFILNDAEVKVLFVANLELYDKVQRVRSEVPSLTSVYTYDDVVGANSWEQVKQLGKKGDRSKLKEWNAMVTPDDLVTLIYTSGTTGNPKGVMLTHSNLASNVLACQKICPQGTSKALSFLPLSHIFERMVVYMYMSIGVSIYYAESIDTISANLAEVKPDCFSTVPRLLEKVYDRIVAKGTALTGVKKSLFFWALDLGLKFENDGKNGWWYEQQLKIARKLIFSKWKEALGGNVKAIVSGGAALQERLARVFSGAGIPVLEGYGLTETSPVIAVNTLEPDGHCFGSVGKVIDGVQVKIAEDGEILCKGPNVMKGYYNRPDLTAEAITDGWFHTGDIGVMIDGKYLKITDRKKEMFKTAGGKYIAPQVIENKFKESIFIEQIMVIGENQRFPSALIVPAFSALKDWCERHNITCSSNAELVKLPEVIDKYQREVTRYNEAFGKWEQIKKFEVLNKEWSIDGGELTPKLSLKRKIILEKNKAVVDRIYAQTEQVAV</sequence>
<proteinExistence type="predicted"/>
<dbReference type="OrthoDB" id="9803968at2"/>
<protein>
    <submittedName>
        <fullName evidence="4">Long-chain fatty acid--CoA ligase</fullName>
    </submittedName>
</protein>
<evidence type="ECO:0000256" key="1">
    <source>
        <dbReference type="ARBA" id="ARBA00022741"/>
    </source>
</evidence>
<keyword evidence="4" id="KW-0436">Ligase</keyword>
<dbReference type="Gene3D" id="3.40.50.12780">
    <property type="entry name" value="N-terminal domain of ligase-like"/>
    <property type="match status" value="2"/>
</dbReference>
<dbReference type="RefSeq" id="WP_103789696.1">
    <property type="nucleotide sequence ID" value="NZ_PQVF01000009.1"/>
</dbReference>
<evidence type="ECO:0000313" key="4">
    <source>
        <dbReference type="EMBL" id="POY35782.1"/>
    </source>
</evidence>
<organism evidence="4 5">
    <name type="scientific">Solitalea longa</name>
    <dbReference type="NCBI Taxonomy" id="2079460"/>
    <lineage>
        <taxon>Bacteria</taxon>
        <taxon>Pseudomonadati</taxon>
        <taxon>Bacteroidota</taxon>
        <taxon>Sphingobacteriia</taxon>
        <taxon>Sphingobacteriales</taxon>
        <taxon>Sphingobacteriaceae</taxon>
        <taxon>Solitalea</taxon>
    </lineage>
</organism>
<gene>
    <name evidence="4" type="ORF">C3K47_13565</name>
</gene>
<evidence type="ECO:0000259" key="3">
    <source>
        <dbReference type="Pfam" id="PF00501"/>
    </source>
</evidence>
<dbReference type="Proteomes" id="UP000236893">
    <property type="component" value="Unassembled WGS sequence"/>
</dbReference>
<dbReference type="SUPFAM" id="SSF56801">
    <property type="entry name" value="Acetyl-CoA synthetase-like"/>
    <property type="match status" value="1"/>
</dbReference>
<dbReference type="Pfam" id="PF00501">
    <property type="entry name" value="AMP-binding"/>
    <property type="match status" value="1"/>
</dbReference>
<dbReference type="PANTHER" id="PTHR43272:SF33">
    <property type="entry name" value="AMP-BINDING DOMAIN-CONTAINING PROTEIN-RELATED"/>
    <property type="match status" value="1"/>
</dbReference>
<keyword evidence="2" id="KW-0067">ATP-binding</keyword>
<reference evidence="4 5" key="1">
    <citation type="submission" date="2018-01" db="EMBL/GenBank/DDBJ databases">
        <authorList>
            <person name="Gaut B.S."/>
            <person name="Morton B.R."/>
            <person name="Clegg M.T."/>
            <person name="Duvall M.R."/>
        </authorList>
    </citation>
    <scope>NUCLEOTIDE SEQUENCE [LARGE SCALE GENOMIC DNA]</scope>
    <source>
        <strain evidence="4 5">HR-AV</strain>
    </source>
</reference>
<evidence type="ECO:0000256" key="2">
    <source>
        <dbReference type="ARBA" id="ARBA00022840"/>
    </source>
</evidence>
<dbReference type="AlphaFoldDB" id="A0A2S5A0L0"/>
<feature type="domain" description="AMP-dependent synthetase/ligase" evidence="3">
    <location>
        <begin position="16"/>
        <end position="414"/>
    </location>
</feature>
<dbReference type="InterPro" id="IPR020845">
    <property type="entry name" value="AMP-binding_CS"/>
</dbReference>
<comment type="caution">
    <text evidence="4">The sequence shown here is derived from an EMBL/GenBank/DDBJ whole genome shotgun (WGS) entry which is preliminary data.</text>
</comment>
<dbReference type="PANTHER" id="PTHR43272">
    <property type="entry name" value="LONG-CHAIN-FATTY-ACID--COA LIGASE"/>
    <property type="match status" value="1"/>
</dbReference>
<evidence type="ECO:0000313" key="5">
    <source>
        <dbReference type="Proteomes" id="UP000236893"/>
    </source>
</evidence>